<keyword evidence="2 3" id="KW-0378">Hydrolase</keyword>
<dbReference type="InParanoid" id="A0A1E7F8L8"/>
<proteinExistence type="inferred from homology"/>
<dbReference type="InterPro" id="IPR002018">
    <property type="entry name" value="CarbesteraseB"/>
</dbReference>
<dbReference type="EMBL" id="KV784360">
    <property type="protein sequence ID" value="OEU14518.1"/>
    <property type="molecule type" value="Genomic_DNA"/>
</dbReference>
<evidence type="ECO:0000256" key="2">
    <source>
        <dbReference type="ARBA" id="ARBA00022801"/>
    </source>
</evidence>
<dbReference type="InterPro" id="IPR029058">
    <property type="entry name" value="AB_hydrolase_fold"/>
</dbReference>
<protein>
    <recommendedName>
        <fullName evidence="3">Carboxylic ester hydrolase</fullName>
        <ecNumber evidence="3">3.1.1.-</ecNumber>
    </recommendedName>
</protein>
<evidence type="ECO:0000313" key="5">
    <source>
        <dbReference type="EMBL" id="OEU14518.1"/>
    </source>
</evidence>
<dbReference type="Pfam" id="PF00135">
    <property type="entry name" value="COesterase"/>
    <property type="match status" value="1"/>
</dbReference>
<dbReference type="InterPro" id="IPR050309">
    <property type="entry name" value="Type-B_Carboxylest/Lipase"/>
</dbReference>
<sequence>MAVPTSGAVNATEFGDACPSPSTVNYSVGEDCLNLNIWRPSGANEDNPLPVIVWIHGGGFILDSAVNPFYDGSKTSGNEDIMFVSIDYRLGIFGYLPQDINGTGGMNGILDQVEALKWVQQYISYFGGDPNQVTIFGQSAGAHSVGILNVLPKANGLFQRSIMDSGIA</sequence>
<evidence type="ECO:0000256" key="3">
    <source>
        <dbReference type="RuleBase" id="RU361235"/>
    </source>
</evidence>
<dbReference type="OrthoDB" id="408631at2759"/>
<dbReference type="Proteomes" id="UP000095751">
    <property type="component" value="Unassembled WGS sequence"/>
</dbReference>
<reference evidence="5 6" key="1">
    <citation type="submission" date="2016-09" db="EMBL/GenBank/DDBJ databases">
        <title>Extensive genetic diversity and differential bi-allelic expression allows diatom success in the polar Southern Ocean.</title>
        <authorList>
            <consortium name="DOE Joint Genome Institute"/>
            <person name="Mock T."/>
            <person name="Otillar R.P."/>
            <person name="Strauss J."/>
            <person name="Dupont C."/>
            <person name="Frickenhaus S."/>
            <person name="Maumus F."/>
            <person name="Mcmullan M."/>
            <person name="Sanges R."/>
            <person name="Schmutz J."/>
            <person name="Toseland A."/>
            <person name="Valas R."/>
            <person name="Veluchamy A."/>
            <person name="Ward B.J."/>
            <person name="Allen A."/>
            <person name="Barry K."/>
            <person name="Falciatore A."/>
            <person name="Ferrante M."/>
            <person name="Fortunato A.E."/>
            <person name="Gloeckner G."/>
            <person name="Gruber A."/>
            <person name="Hipkin R."/>
            <person name="Janech M."/>
            <person name="Kroth P."/>
            <person name="Leese F."/>
            <person name="Lindquist E."/>
            <person name="Lyon B.R."/>
            <person name="Martin J."/>
            <person name="Mayer C."/>
            <person name="Parker M."/>
            <person name="Quesneville H."/>
            <person name="Raymond J."/>
            <person name="Uhlig C."/>
            <person name="Valentin K.U."/>
            <person name="Worden A.Z."/>
            <person name="Armbrust E.V."/>
            <person name="Bowler C."/>
            <person name="Green B."/>
            <person name="Moulton V."/>
            <person name="Van Oosterhout C."/>
            <person name="Grigoriev I."/>
        </authorList>
    </citation>
    <scope>NUCLEOTIDE SEQUENCE [LARGE SCALE GENOMIC DNA]</scope>
    <source>
        <strain evidence="5 6">CCMP1102</strain>
    </source>
</reference>
<dbReference type="PANTHER" id="PTHR11559">
    <property type="entry name" value="CARBOXYLESTERASE"/>
    <property type="match status" value="1"/>
</dbReference>
<comment type="similarity">
    <text evidence="1 3">Belongs to the type-B carboxylesterase/lipase family.</text>
</comment>
<evidence type="ECO:0000259" key="4">
    <source>
        <dbReference type="Pfam" id="PF00135"/>
    </source>
</evidence>
<dbReference type="AlphaFoldDB" id="A0A1E7F8L8"/>
<evidence type="ECO:0000256" key="1">
    <source>
        <dbReference type="ARBA" id="ARBA00005964"/>
    </source>
</evidence>
<dbReference type="GO" id="GO:0016787">
    <property type="term" value="F:hydrolase activity"/>
    <property type="evidence" value="ECO:0007669"/>
    <property type="project" value="UniProtKB-KW"/>
</dbReference>
<dbReference type="EC" id="3.1.1.-" evidence="3"/>
<dbReference type="SUPFAM" id="SSF53474">
    <property type="entry name" value="alpha/beta-Hydrolases"/>
    <property type="match status" value="1"/>
</dbReference>
<dbReference type="KEGG" id="fcy:FRACYDRAFT_188077"/>
<gene>
    <name evidence="5" type="ORF">FRACYDRAFT_188077</name>
</gene>
<name>A0A1E7F8L8_9STRA</name>
<feature type="non-terminal residue" evidence="5">
    <location>
        <position position="168"/>
    </location>
</feature>
<dbReference type="PROSITE" id="PS00122">
    <property type="entry name" value="CARBOXYLESTERASE_B_1"/>
    <property type="match status" value="1"/>
</dbReference>
<accession>A0A1E7F8L8</accession>
<organism evidence="5 6">
    <name type="scientific">Fragilariopsis cylindrus CCMP1102</name>
    <dbReference type="NCBI Taxonomy" id="635003"/>
    <lineage>
        <taxon>Eukaryota</taxon>
        <taxon>Sar</taxon>
        <taxon>Stramenopiles</taxon>
        <taxon>Ochrophyta</taxon>
        <taxon>Bacillariophyta</taxon>
        <taxon>Bacillariophyceae</taxon>
        <taxon>Bacillariophycidae</taxon>
        <taxon>Bacillariales</taxon>
        <taxon>Bacillariaceae</taxon>
        <taxon>Fragilariopsis</taxon>
    </lineage>
</organism>
<dbReference type="Gene3D" id="3.40.50.1820">
    <property type="entry name" value="alpha/beta hydrolase"/>
    <property type="match status" value="1"/>
</dbReference>
<dbReference type="InterPro" id="IPR019826">
    <property type="entry name" value="Carboxylesterase_B_AS"/>
</dbReference>
<feature type="domain" description="Carboxylesterase type B" evidence="4">
    <location>
        <begin position="6"/>
        <end position="167"/>
    </location>
</feature>
<evidence type="ECO:0000313" key="6">
    <source>
        <dbReference type="Proteomes" id="UP000095751"/>
    </source>
</evidence>
<keyword evidence="6" id="KW-1185">Reference proteome</keyword>